<dbReference type="InterPro" id="IPR002557">
    <property type="entry name" value="Chitin-bd_dom"/>
</dbReference>
<dbReference type="Proteomes" id="UP000678499">
    <property type="component" value="Unassembled WGS sequence"/>
</dbReference>
<accession>A0A7R9GD26</accession>
<dbReference type="InterPro" id="IPR036508">
    <property type="entry name" value="Chitin-bd_dom_sf"/>
</dbReference>
<evidence type="ECO:0000313" key="6">
    <source>
        <dbReference type="Proteomes" id="UP000678499"/>
    </source>
</evidence>
<feature type="compositionally biased region" description="Basic and acidic residues" evidence="3">
    <location>
        <begin position="149"/>
        <end position="158"/>
    </location>
</feature>
<evidence type="ECO:0000256" key="1">
    <source>
        <dbReference type="ARBA" id="ARBA00023157"/>
    </source>
</evidence>
<dbReference type="SUPFAM" id="SSF88713">
    <property type="entry name" value="Glycoside hydrolase/deacetylase"/>
    <property type="match status" value="1"/>
</dbReference>
<dbReference type="GO" id="GO:0005975">
    <property type="term" value="P:carbohydrate metabolic process"/>
    <property type="evidence" value="ECO:0007669"/>
    <property type="project" value="InterPro"/>
</dbReference>
<dbReference type="Pfam" id="PF01607">
    <property type="entry name" value="CBM_14"/>
    <property type="match status" value="1"/>
</dbReference>
<dbReference type="SUPFAM" id="SSF57625">
    <property type="entry name" value="Invertebrate chitin-binding proteins"/>
    <property type="match status" value="1"/>
</dbReference>
<dbReference type="InterPro" id="IPR011330">
    <property type="entry name" value="Glyco_hydro/deAcase_b/a-brl"/>
</dbReference>
<protein>
    <recommendedName>
        <fullName evidence="4">Chitin-binding type-2 domain-containing protein</fullName>
    </recommendedName>
</protein>
<keyword evidence="6" id="KW-1185">Reference proteome</keyword>
<organism evidence="5">
    <name type="scientific">Notodromas monacha</name>
    <dbReference type="NCBI Taxonomy" id="399045"/>
    <lineage>
        <taxon>Eukaryota</taxon>
        <taxon>Metazoa</taxon>
        <taxon>Ecdysozoa</taxon>
        <taxon>Arthropoda</taxon>
        <taxon>Crustacea</taxon>
        <taxon>Oligostraca</taxon>
        <taxon>Ostracoda</taxon>
        <taxon>Podocopa</taxon>
        <taxon>Podocopida</taxon>
        <taxon>Cypridocopina</taxon>
        <taxon>Cypridoidea</taxon>
        <taxon>Cyprididae</taxon>
        <taxon>Notodromas</taxon>
    </lineage>
</organism>
<dbReference type="PROSITE" id="PS50940">
    <property type="entry name" value="CHIT_BIND_II"/>
    <property type="match status" value="1"/>
</dbReference>
<comment type="caution">
    <text evidence="2">Lacks conserved residue(s) required for the propagation of feature annotation.</text>
</comment>
<evidence type="ECO:0000259" key="4">
    <source>
        <dbReference type="PROSITE" id="PS50940"/>
    </source>
</evidence>
<feature type="domain" description="Chitin-binding type-2" evidence="4">
    <location>
        <begin position="177"/>
        <end position="243"/>
    </location>
</feature>
<gene>
    <name evidence="5" type="ORF">NMOB1V02_LOCUS4157</name>
</gene>
<dbReference type="PROSITE" id="PS50068">
    <property type="entry name" value="LDLRA_2"/>
    <property type="match status" value="1"/>
</dbReference>
<dbReference type="OrthoDB" id="504708at2759"/>
<evidence type="ECO:0000256" key="2">
    <source>
        <dbReference type="PROSITE-ProRule" id="PRU00124"/>
    </source>
</evidence>
<dbReference type="EMBL" id="CAJPEX010000616">
    <property type="protein sequence ID" value="CAG0916544.1"/>
    <property type="molecule type" value="Genomic_DNA"/>
</dbReference>
<evidence type="ECO:0000313" key="5">
    <source>
        <dbReference type="EMBL" id="CAD7276392.1"/>
    </source>
</evidence>
<evidence type="ECO:0000256" key="3">
    <source>
        <dbReference type="SAM" id="MobiDB-lite"/>
    </source>
</evidence>
<dbReference type="Gene3D" id="3.20.20.370">
    <property type="entry name" value="Glycoside hydrolase/deacetylase"/>
    <property type="match status" value="1"/>
</dbReference>
<dbReference type="InterPro" id="IPR036055">
    <property type="entry name" value="LDL_receptor-like_sf"/>
</dbReference>
<dbReference type="Pfam" id="PF00057">
    <property type="entry name" value="Ldl_recept_a"/>
    <property type="match status" value="1"/>
</dbReference>
<keyword evidence="1 2" id="KW-1015">Disulfide bond</keyword>
<dbReference type="GO" id="GO:0005576">
    <property type="term" value="C:extracellular region"/>
    <property type="evidence" value="ECO:0007669"/>
    <property type="project" value="InterPro"/>
</dbReference>
<dbReference type="InterPro" id="IPR052740">
    <property type="entry name" value="CE4"/>
</dbReference>
<dbReference type="InterPro" id="IPR002172">
    <property type="entry name" value="LDrepeatLR_classA_rpt"/>
</dbReference>
<dbReference type="AlphaFoldDB" id="A0A7R9GD26"/>
<feature type="disulfide bond" evidence="2">
    <location>
        <begin position="269"/>
        <end position="287"/>
    </location>
</feature>
<dbReference type="Gene3D" id="4.10.400.10">
    <property type="entry name" value="Low-density Lipoprotein Receptor"/>
    <property type="match status" value="1"/>
</dbReference>
<dbReference type="PANTHER" id="PTHR45985">
    <property type="match status" value="1"/>
</dbReference>
<sequence>MVDSCSNILTGDQFYNFLNYNFDRHYLTNRAPFGLYFHSAWLKNNPEYFDAFLYWIDEVMSQHKDVYFVTMTQAIQWIQNPRTTDEVKSFEPWKEKCNAEPSESVCGTPRACPLTSKEISGETLRLHTCVKCPANYPWLLDPLGEGRDMRSSVQERPRRQTAAEGEGNNDLRSLTIEELCKNRQPDEFFRLTTEGDCRDVVRCDRAGLTGKIRLAGVRCPNGLAFDVLRQTCDWKAKVSTCDQLEKPRKIMPLLSTTEPLCTSATDLACGNGECIAKELFCNGSPDCKDAVDQDPNAAPKCDTSQCILPDCFCSADGTQIPGGLEPSQVPQMVTITFSGAINVDNIDLFDEVFNGNRQNPNGCQIKGTF</sequence>
<proteinExistence type="predicted"/>
<dbReference type="Gene3D" id="2.170.140.10">
    <property type="entry name" value="Chitin binding domain"/>
    <property type="match status" value="1"/>
</dbReference>
<dbReference type="EMBL" id="OA882653">
    <property type="protein sequence ID" value="CAD7276392.1"/>
    <property type="molecule type" value="Genomic_DNA"/>
</dbReference>
<feature type="region of interest" description="Disordered" evidence="3">
    <location>
        <begin position="149"/>
        <end position="168"/>
    </location>
</feature>
<name>A0A7R9GD26_9CRUS</name>
<dbReference type="PANTHER" id="PTHR45985:SF6">
    <property type="entry name" value="FI03450P"/>
    <property type="match status" value="1"/>
</dbReference>
<reference evidence="5" key="1">
    <citation type="submission" date="2020-11" db="EMBL/GenBank/DDBJ databases">
        <authorList>
            <person name="Tran Van P."/>
        </authorList>
    </citation>
    <scope>NUCLEOTIDE SEQUENCE</scope>
</reference>
<feature type="non-terminal residue" evidence="5">
    <location>
        <position position="369"/>
    </location>
</feature>
<dbReference type="GO" id="GO:0008061">
    <property type="term" value="F:chitin binding"/>
    <property type="evidence" value="ECO:0007669"/>
    <property type="project" value="InterPro"/>
</dbReference>
<dbReference type="CDD" id="cd00112">
    <property type="entry name" value="LDLa"/>
    <property type="match status" value="1"/>
</dbReference>
<dbReference type="SUPFAM" id="SSF57424">
    <property type="entry name" value="LDL receptor-like module"/>
    <property type="match status" value="1"/>
</dbReference>